<name>A0A834UCK2_VESPE</name>
<dbReference type="EMBL" id="JACSDY010000004">
    <property type="protein sequence ID" value="KAF7429958.1"/>
    <property type="molecule type" value="Genomic_DNA"/>
</dbReference>
<gene>
    <name evidence="1" type="ORF">H0235_006356</name>
</gene>
<dbReference type="AlphaFoldDB" id="A0A834UCK2"/>
<proteinExistence type="predicted"/>
<evidence type="ECO:0000313" key="2">
    <source>
        <dbReference type="Proteomes" id="UP000600918"/>
    </source>
</evidence>
<evidence type="ECO:0000313" key="1">
    <source>
        <dbReference type="EMBL" id="KAF7429958.1"/>
    </source>
</evidence>
<comment type="caution">
    <text evidence="1">The sequence shown here is derived from an EMBL/GenBank/DDBJ whole genome shotgun (WGS) entry which is preliminary data.</text>
</comment>
<organism evidence="1 2">
    <name type="scientific">Vespula pensylvanica</name>
    <name type="common">Western yellow jacket</name>
    <name type="synonym">Wasp</name>
    <dbReference type="NCBI Taxonomy" id="30213"/>
    <lineage>
        <taxon>Eukaryota</taxon>
        <taxon>Metazoa</taxon>
        <taxon>Ecdysozoa</taxon>
        <taxon>Arthropoda</taxon>
        <taxon>Hexapoda</taxon>
        <taxon>Insecta</taxon>
        <taxon>Pterygota</taxon>
        <taxon>Neoptera</taxon>
        <taxon>Endopterygota</taxon>
        <taxon>Hymenoptera</taxon>
        <taxon>Apocrita</taxon>
        <taxon>Aculeata</taxon>
        <taxon>Vespoidea</taxon>
        <taxon>Vespidae</taxon>
        <taxon>Vespinae</taxon>
        <taxon>Vespula</taxon>
    </lineage>
</organism>
<protein>
    <submittedName>
        <fullName evidence="1">Uncharacterized protein</fullName>
    </submittedName>
</protein>
<accession>A0A834UCK2</accession>
<sequence>MLGNINRLILVPRDDGDCRESVQMSLLLVERLIQLESHGETRSVTLRAKKVNNPRACFMTFNREEIGDDVMVNSPDLYYLELYEETEILHSLCSKLDVGKTSSFVFSKCPSNCCQVTAKRRSDINSTLTSQDIRDPRWEILEGFLFFTSDLLTAHFKDIHSNRNIHAYL</sequence>
<reference evidence="1" key="1">
    <citation type="journal article" date="2020" name="G3 (Bethesda)">
        <title>High-Quality Assemblies for Three Invasive Social Wasps from the &lt;i&gt;Vespula&lt;/i&gt; Genus.</title>
        <authorList>
            <person name="Harrop T.W.R."/>
            <person name="Guhlin J."/>
            <person name="McLaughlin G.M."/>
            <person name="Permina E."/>
            <person name="Stockwell P."/>
            <person name="Gilligan J."/>
            <person name="Le Lec M.F."/>
            <person name="Gruber M.A.M."/>
            <person name="Quinn O."/>
            <person name="Lovegrove M."/>
            <person name="Duncan E.J."/>
            <person name="Remnant E.J."/>
            <person name="Van Eeckhoven J."/>
            <person name="Graham B."/>
            <person name="Knapp R.A."/>
            <person name="Langford K.W."/>
            <person name="Kronenberg Z."/>
            <person name="Press M.O."/>
            <person name="Eacker S.M."/>
            <person name="Wilson-Rankin E.E."/>
            <person name="Purcell J."/>
            <person name="Lester P.J."/>
            <person name="Dearden P.K."/>
        </authorList>
    </citation>
    <scope>NUCLEOTIDE SEQUENCE</scope>
    <source>
        <strain evidence="1">Volc-1</strain>
    </source>
</reference>
<keyword evidence="2" id="KW-1185">Reference proteome</keyword>
<dbReference type="Proteomes" id="UP000600918">
    <property type="component" value="Unassembled WGS sequence"/>
</dbReference>